<organism evidence="1 2">
    <name type="scientific">Extremus antarcticus</name>
    <dbReference type="NCBI Taxonomy" id="702011"/>
    <lineage>
        <taxon>Eukaryota</taxon>
        <taxon>Fungi</taxon>
        <taxon>Dikarya</taxon>
        <taxon>Ascomycota</taxon>
        <taxon>Pezizomycotina</taxon>
        <taxon>Dothideomycetes</taxon>
        <taxon>Dothideomycetidae</taxon>
        <taxon>Mycosphaerellales</taxon>
        <taxon>Extremaceae</taxon>
        <taxon>Extremus</taxon>
    </lineage>
</organism>
<name>A0AAJ0DGW1_9PEZI</name>
<comment type="caution">
    <text evidence="1">The sequence shown here is derived from an EMBL/GenBank/DDBJ whole genome shotgun (WGS) entry which is preliminary data.</text>
</comment>
<dbReference type="EMBL" id="JAWDJX010000014">
    <property type="protein sequence ID" value="KAK3053870.1"/>
    <property type="molecule type" value="Genomic_DNA"/>
</dbReference>
<sequence length="332" mass="34786">MAWVAGILGGLFGEEVIAGGMLTELFGDFSLVTEGGLEEALFGEAGGGLPMILEEEVVPEVVEAVPEIAGGGMVPEIAGGGVVPEVAGEGMLPEGTVEATGEGVMPIEMPETARTAKEWFMDVTPSFVTQTDPRWIPAVVAPPAIAGGIVGGVGSNAGLKRSWMLSRAVTRLATSAGGLTAGMGLHGHEGVERSLTLPGMVVQLDASNDIHRLPHFNGLEVNMVDMPAGTAMFSSAGDELHKGFEPVKGLINGADAKPYRGVHVGNLSFIIPGLTGPNEMEMEIEGNWITTSLSKQEETDAEVEQRFSKFYDVLRKGMQKNGEKVKTIMLAS</sequence>
<evidence type="ECO:0000313" key="1">
    <source>
        <dbReference type="EMBL" id="KAK3053870.1"/>
    </source>
</evidence>
<evidence type="ECO:0000313" key="2">
    <source>
        <dbReference type="Proteomes" id="UP001271007"/>
    </source>
</evidence>
<dbReference type="AlphaFoldDB" id="A0AAJ0DGW1"/>
<reference evidence="1" key="1">
    <citation type="submission" date="2023-04" db="EMBL/GenBank/DDBJ databases">
        <title>Black Yeasts Isolated from many extreme environments.</title>
        <authorList>
            <person name="Coleine C."/>
            <person name="Stajich J.E."/>
            <person name="Selbmann L."/>
        </authorList>
    </citation>
    <scope>NUCLEOTIDE SEQUENCE</scope>
    <source>
        <strain evidence="1">CCFEE 5312</strain>
    </source>
</reference>
<dbReference type="Proteomes" id="UP001271007">
    <property type="component" value="Unassembled WGS sequence"/>
</dbReference>
<proteinExistence type="predicted"/>
<accession>A0AAJ0DGW1</accession>
<protein>
    <submittedName>
        <fullName evidence="1">Uncharacterized protein</fullName>
    </submittedName>
</protein>
<keyword evidence="2" id="KW-1185">Reference proteome</keyword>
<gene>
    <name evidence="1" type="ORF">LTR09_005150</name>
</gene>